<name>A0A085ZEJ7_9FLAO</name>
<gene>
    <name evidence="1" type="ORF">IX38_12960</name>
</gene>
<dbReference type="Proteomes" id="UP000028703">
    <property type="component" value="Unassembled WGS sequence"/>
</dbReference>
<proteinExistence type="predicted"/>
<dbReference type="EMBL" id="JPRO01000010">
    <property type="protein sequence ID" value="KFF02861.1"/>
    <property type="molecule type" value="Genomic_DNA"/>
</dbReference>
<evidence type="ECO:0000313" key="2">
    <source>
        <dbReference type="Proteomes" id="UP000028703"/>
    </source>
</evidence>
<dbReference type="eggNOG" id="ENOG5030P0E">
    <property type="taxonomic scope" value="Bacteria"/>
</dbReference>
<evidence type="ECO:0008006" key="3">
    <source>
        <dbReference type="Google" id="ProtNLM"/>
    </source>
</evidence>
<protein>
    <recommendedName>
        <fullName evidence="3">C1q domain-containing protein</fullName>
    </recommendedName>
</protein>
<sequence>MKTHFDLKKILILSASTLAGITYGQVGINTPTPNTIFDINAKRNPSGELTSNDQTFGLQAPRISREELTNNTANYGSNQNGALIYVTNISGGTNTGQREYMTSIGYYYFDAAANRWQKVMNGTGGTVYTAANGITMYGNQIRLGGALTEATTISNVSATNKLAITGTGTDAINFDSNTLSIDASNNRIGIGNTNPSEKLDVTGNGKFSQKVTIGSNWTGTALAVENNVASEPIMALSGTGSSRRVTVLDNGNMGIGTQTPSEKLDVDGNARFRNVPSGNLSSTDDYLAISSNGTLKKVDVNLPALGLYAVTTGTSGHPSNGSTYDLNFENTIKRDGNFIATSTNKNTFIAVKDGLYTVEVWAQFSLVPQITNEGARGCSVLVTSSAGNNVQRIGDRWIEGGGTTGLSKTFILNANQNISIYTRCKRTNSPTYETGSNSTILITYTPLQ</sequence>
<dbReference type="OrthoDB" id="1272410at2"/>
<dbReference type="STRING" id="421531.IX38_12960"/>
<accession>A0A085ZEJ7</accession>
<organism evidence="1 2">
    <name type="scientific">Chryseobacterium luteum</name>
    <dbReference type="NCBI Taxonomy" id="421531"/>
    <lineage>
        <taxon>Bacteria</taxon>
        <taxon>Pseudomonadati</taxon>
        <taxon>Bacteroidota</taxon>
        <taxon>Flavobacteriia</taxon>
        <taxon>Flavobacteriales</taxon>
        <taxon>Weeksellaceae</taxon>
        <taxon>Chryseobacterium group</taxon>
        <taxon>Chryseobacterium</taxon>
    </lineage>
</organism>
<keyword evidence="2" id="KW-1185">Reference proteome</keyword>
<evidence type="ECO:0000313" key="1">
    <source>
        <dbReference type="EMBL" id="KFF02861.1"/>
    </source>
</evidence>
<dbReference type="RefSeq" id="WP_034705405.1">
    <property type="nucleotide sequence ID" value="NZ_JPRO01000010.1"/>
</dbReference>
<reference evidence="1 2" key="1">
    <citation type="submission" date="2014-07" db="EMBL/GenBank/DDBJ databases">
        <title>Genome of Chryseobacterium luteum DSM 18605.</title>
        <authorList>
            <person name="Stropko S.J."/>
            <person name="Pipes S.E."/>
            <person name="Newman J.D."/>
        </authorList>
    </citation>
    <scope>NUCLEOTIDE SEQUENCE [LARGE SCALE GENOMIC DNA]</scope>
    <source>
        <strain evidence="1 2">DSM 18605</strain>
    </source>
</reference>
<dbReference type="AlphaFoldDB" id="A0A085ZEJ7"/>
<comment type="caution">
    <text evidence="1">The sequence shown here is derived from an EMBL/GenBank/DDBJ whole genome shotgun (WGS) entry which is preliminary data.</text>
</comment>